<accession>A0A2U3NLF6</accession>
<evidence type="ECO:0000313" key="1">
    <source>
        <dbReference type="EMBL" id="SPM32361.1"/>
    </source>
</evidence>
<dbReference type="RefSeq" id="WP_077085871.1">
    <property type="nucleotide sequence ID" value="NZ_LT721901.1"/>
</dbReference>
<dbReference type="Proteomes" id="UP000240988">
    <property type="component" value="Unassembled WGS sequence"/>
</dbReference>
<organism evidence="1 2">
    <name type="scientific">Mycobacterium rhizamassiliense</name>
    <dbReference type="NCBI Taxonomy" id="1841860"/>
    <lineage>
        <taxon>Bacteria</taxon>
        <taxon>Bacillati</taxon>
        <taxon>Actinomycetota</taxon>
        <taxon>Actinomycetes</taxon>
        <taxon>Mycobacteriales</taxon>
        <taxon>Mycobacteriaceae</taxon>
        <taxon>Mycobacterium</taxon>
    </lineage>
</organism>
<dbReference type="AlphaFoldDB" id="A0A2U3NLF6"/>
<dbReference type="OrthoDB" id="4762522at2"/>
<dbReference type="STRING" id="1841860.GCA_900157375_00159"/>
<keyword evidence="2" id="KW-1185">Reference proteome</keyword>
<sequence length="149" mass="16730">MPTPPSVNPDVHDIADRAKYEHARATQSLATMQYRLAELAGLGLLDPDESLHLQERLIEIYWHLHFGTVGAVRDEEDDGDEEEADNTYSDGRPVMIQARIEPYESSDFSWEHNRFLSDDGAVIFHKLGTACSISPADPEDDRGWASATF</sequence>
<dbReference type="EMBL" id="FUFA01000001">
    <property type="protein sequence ID" value="SPM32361.1"/>
    <property type="molecule type" value="Genomic_DNA"/>
</dbReference>
<reference evidence="1 2" key="1">
    <citation type="submission" date="2017-01" db="EMBL/GenBank/DDBJ databases">
        <authorList>
            <consortium name="Urmite Genomes"/>
        </authorList>
    </citation>
    <scope>NUCLEOTIDE SEQUENCE [LARGE SCALE GENOMIC DNA]</scope>
    <source>
        <strain evidence="1 2">AB57</strain>
    </source>
</reference>
<gene>
    <name evidence="1" type="ORF">MRAB57_159</name>
</gene>
<evidence type="ECO:0000313" key="2">
    <source>
        <dbReference type="Proteomes" id="UP000240988"/>
    </source>
</evidence>
<proteinExistence type="predicted"/>
<protein>
    <submittedName>
        <fullName evidence="1">Uncharacterized protein</fullName>
    </submittedName>
</protein>
<name>A0A2U3NLF6_9MYCO</name>